<feature type="domain" description="PH" evidence="1">
    <location>
        <begin position="2"/>
        <end position="105"/>
    </location>
</feature>
<gene>
    <name evidence="2" type="ORF">SCF082_LOCUS14426</name>
</gene>
<dbReference type="Gene3D" id="2.30.29.30">
    <property type="entry name" value="Pleckstrin-homology domain (PH domain)/Phosphotyrosine-binding domain (PTB)"/>
    <property type="match status" value="1"/>
</dbReference>
<dbReference type="Proteomes" id="UP001642464">
    <property type="component" value="Unassembled WGS sequence"/>
</dbReference>
<protein>
    <recommendedName>
        <fullName evidence="1">PH domain-containing protein</fullName>
    </recommendedName>
</protein>
<dbReference type="InterPro" id="IPR001849">
    <property type="entry name" value="PH_domain"/>
</dbReference>
<evidence type="ECO:0000313" key="3">
    <source>
        <dbReference type="Proteomes" id="UP001642464"/>
    </source>
</evidence>
<dbReference type="SMART" id="SM00233">
    <property type="entry name" value="PH"/>
    <property type="match status" value="1"/>
</dbReference>
<keyword evidence="3" id="KW-1185">Reference proteome</keyword>
<sequence>MEGARSGWLEVFEDGTWTRRWCVLQSGWPVATFTLFSDSGCSSETGLLEITQHSKAAVNEEAPGPLQKDFSFSLQVTPAADPWFFATCDAKRADIWMKALQSAAMEDAQHGPHGMRTMRTTAKHESKCHNV</sequence>
<accession>A0ABP0JY41</accession>
<reference evidence="2 3" key="1">
    <citation type="submission" date="2024-02" db="EMBL/GenBank/DDBJ databases">
        <authorList>
            <person name="Chen Y."/>
            <person name="Shah S."/>
            <person name="Dougan E. K."/>
            <person name="Thang M."/>
            <person name="Chan C."/>
        </authorList>
    </citation>
    <scope>NUCLEOTIDE SEQUENCE [LARGE SCALE GENOMIC DNA]</scope>
</reference>
<dbReference type="SUPFAM" id="SSF50729">
    <property type="entry name" value="PH domain-like"/>
    <property type="match status" value="1"/>
</dbReference>
<name>A0ABP0JY41_9DINO</name>
<dbReference type="PROSITE" id="PS50003">
    <property type="entry name" value="PH_DOMAIN"/>
    <property type="match status" value="1"/>
</dbReference>
<organism evidence="2 3">
    <name type="scientific">Durusdinium trenchii</name>
    <dbReference type="NCBI Taxonomy" id="1381693"/>
    <lineage>
        <taxon>Eukaryota</taxon>
        <taxon>Sar</taxon>
        <taxon>Alveolata</taxon>
        <taxon>Dinophyceae</taxon>
        <taxon>Suessiales</taxon>
        <taxon>Symbiodiniaceae</taxon>
        <taxon>Durusdinium</taxon>
    </lineage>
</organism>
<evidence type="ECO:0000313" key="2">
    <source>
        <dbReference type="EMBL" id="CAK9019219.1"/>
    </source>
</evidence>
<dbReference type="CDD" id="cd00821">
    <property type="entry name" value="PH"/>
    <property type="match status" value="1"/>
</dbReference>
<dbReference type="Pfam" id="PF00169">
    <property type="entry name" value="PH"/>
    <property type="match status" value="1"/>
</dbReference>
<dbReference type="EMBL" id="CAXAMM010009047">
    <property type="protein sequence ID" value="CAK9019219.1"/>
    <property type="molecule type" value="Genomic_DNA"/>
</dbReference>
<dbReference type="InterPro" id="IPR011993">
    <property type="entry name" value="PH-like_dom_sf"/>
</dbReference>
<proteinExistence type="predicted"/>
<evidence type="ECO:0000259" key="1">
    <source>
        <dbReference type="PROSITE" id="PS50003"/>
    </source>
</evidence>
<comment type="caution">
    <text evidence="2">The sequence shown here is derived from an EMBL/GenBank/DDBJ whole genome shotgun (WGS) entry which is preliminary data.</text>
</comment>